<reference evidence="3 4" key="1">
    <citation type="submission" date="2011-12" db="EMBL/GenBank/DDBJ databases">
        <title>Whole genome shotgun sequence of Gordonia effusa NBRC 100432.</title>
        <authorList>
            <person name="Yoshida I."/>
            <person name="Takarada H."/>
            <person name="Hosoyama A."/>
            <person name="Tsuchikane K."/>
            <person name="Katsumata H."/>
            <person name="Yamazaki S."/>
            <person name="Fujita N."/>
        </authorList>
    </citation>
    <scope>NUCLEOTIDE SEQUENCE [LARGE SCALE GENOMIC DNA]</scope>
    <source>
        <strain evidence="3 4">NBRC 100432</strain>
    </source>
</reference>
<name>H0R374_9ACTN</name>
<dbReference type="InterPro" id="IPR000073">
    <property type="entry name" value="AB_hydrolase_1"/>
</dbReference>
<evidence type="ECO:0000313" key="4">
    <source>
        <dbReference type="Proteomes" id="UP000035034"/>
    </source>
</evidence>
<dbReference type="Pfam" id="PF12697">
    <property type="entry name" value="Abhydrolase_6"/>
    <property type="match status" value="1"/>
</dbReference>
<evidence type="ECO:0000256" key="1">
    <source>
        <dbReference type="ARBA" id="ARBA00022801"/>
    </source>
</evidence>
<keyword evidence="4" id="KW-1185">Reference proteome</keyword>
<protein>
    <submittedName>
        <fullName evidence="3">Putative hydrolase</fullName>
    </submittedName>
</protein>
<proteinExistence type="predicted"/>
<evidence type="ECO:0000259" key="2">
    <source>
        <dbReference type="Pfam" id="PF12697"/>
    </source>
</evidence>
<comment type="caution">
    <text evidence="3">The sequence shown here is derived from an EMBL/GenBank/DDBJ whole genome shotgun (WGS) entry which is preliminary data.</text>
</comment>
<dbReference type="InterPro" id="IPR029058">
    <property type="entry name" value="AB_hydrolase_fold"/>
</dbReference>
<sequence>MMRVFHRLTDGGELCLAAAASGDPSDRPVVLVHGMASDHTTWRALCRELRKAGRSVVSVDLRGHGRSGRAKTYHLNDFRDDLDFIVEEFSLDGFDLVGHSLGAHSALRLATKMPARVNRLVLEECPPMPRNQADIDEEIVPTATFGERIRGVSALVANPLPLMRFDRAIPAQVGREFETAAPEWWSGLANLPAPTLVISGGSRSFLPPRHLKSLADALPGGSFQTIEAGHSVHRDRSQEFICTVLDFLD</sequence>
<evidence type="ECO:0000313" key="3">
    <source>
        <dbReference type="EMBL" id="GAB19525.1"/>
    </source>
</evidence>
<accession>H0R374</accession>
<dbReference type="SUPFAM" id="SSF53474">
    <property type="entry name" value="alpha/beta-Hydrolases"/>
    <property type="match status" value="1"/>
</dbReference>
<keyword evidence="1 3" id="KW-0378">Hydrolase</keyword>
<feature type="domain" description="AB hydrolase-1" evidence="2">
    <location>
        <begin position="29"/>
        <end position="240"/>
    </location>
</feature>
<dbReference type="EMBL" id="BAEH01000091">
    <property type="protein sequence ID" value="GAB19525.1"/>
    <property type="molecule type" value="Genomic_DNA"/>
</dbReference>
<dbReference type="PANTHER" id="PTHR46118:SF4">
    <property type="entry name" value="PROTEIN ABHD11"/>
    <property type="match status" value="1"/>
</dbReference>
<dbReference type="AlphaFoldDB" id="H0R374"/>
<organism evidence="3 4">
    <name type="scientific">Gordonia effusa NBRC 100432</name>
    <dbReference type="NCBI Taxonomy" id="1077974"/>
    <lineage>
        <taxon>Bacteria</taxon>
        <taxon>Bacillati</taxon>
        <taxon>Actinomycetota</taxon>
        <taxon>Actinomycetes</taxon>
        <taxon>Mycobacteriales</taxon>
        <taxon>Gordoniaceae</taxon>
        <taxon>Gordonia</taxon>
    </lineage>
</organism>
<gene>
    <name evidence="3" type="ORF">GOEFS_091_00170</name>
</gene>
<dbReference type="PRINTS" id="PR00111">
    <property type="entry name" value="ABHYDROLASE"/>
</dbReference>
<dbReference type="Proteomes" id="UP000035034">
    <property type="component" value="Unassembled WGS sequence"/>
</dbReference>
<dbReference type="eggNOG" id="COG0596">
    <property type="taxonomic scope" value="Bacteria"/>
</dbReference>
<dbReference type="STRING" id="1077974.GOEFS_091_00170"/>
<dbReference type="PANTHER" id="PTHR46118">
    <property type="entry name" value="PROTEIN ABHD11"/>
    <property type="match status" value="1"/>
</dbReference>
<dbReference type="GO" id="GO:0016787">
    <property type="term" value="F:hydrolase activity"/>
    <property type="evidence" value="ECO:0007669"/>
    <property type="project" value="UniProtKB-KW"/>
</dbReference>
<dbReference type="Gene3D" id="3.40.50.1820">
    <property type="entry name" value="alpha/beta hydrolase"/>
    <property type="match status" value="1"/>
</dbReference>